<feature type="compositionally biased region" description="Basic residues" evidence="1">
    <location>
        <begin position="26"/>
        <end position="35"/>
    </location>
</feature>
<feature type="compositionally biased region" description="Basic and acidic residues" evidence="1">
    <location>
        <begin position="1"/>
        <end position="11"/>
    </location>
</feature>
<organism evidence="3">
    <name type="scientific">Sesamum radiatum</name>
    <name type="common">Black benniseed</name>
    <dbReference type="NCBI Taxonomy" id="300843"/>
    <lineage>
        <taxon>Eukaryota</taxon>
        <taxon>Viridiplantae</taxon>
        <taxon>Streptophyta</taxon>
        <taxon>Embryophyta</taxon>
        <taxon>Tracheophyta</taxon>
        <taxon>Spermatophyta</taxon>
        <taxon>Magnoliopsida</taxon>
        <taxon>eudicotyledons</taxon>
        <taxon>Gunneridae</taxon>
        <taxon>Pentapetalae</taxon>
        <taxon>asterids</taxon>
        <taxon>lamiids</taxon>
        <taxon>Lamiales</taxon>
        <taxon>Pedaliaceae</taxon>
        <taxon>Sesamum</taxon>
    </lineage>
</organism>
<evidence type="ECO:0000256" key="1">
    <source>
        <dbReference type="SAM" id="MobiDB-lite"/>
    </source>
</evidence>
<dbReference type="GO" id="GO:0003676">
    <property type="term" value="F:nucleic acid binding"/>
    <property type="evidence" value="ECO:0007669"/>
    <property type="project" value="InterPro"/>
</dbReference>
<feature type="region of interest" description="Disordered" evidence="1">
    <location>
        <begin position="1"/>
        <end position="39"/>
    </location>
</feature>
<dbReference type="Gene3D" id="3.30.420.10">
    <property type="entry name" value="Ribonuclease H-like superfamily/Ribonuclease H"/>
    <property type="match status" value="1"/>
</dbReference>
<gene>
    <name evidence="3" type="ORF">Sradi_6461500</name>
</gene>
<name>A0AAW2K522_SESRA</name>
<evidence type="ECO:0000259" key="2">
    <source>
        <dbReference type="Pfam" id="PF13456"/>
    </source>
</evidence>
<dbReference type="EMBL" id="JACGWJ010000030">
    <property type="protein sequence ID" value="KAL0301847.1"/>
    <property type="molecule type" value="Genomic_DNA"/>
</dbReference>
<feature type="domain" description="RNase H type-1" evidence="2">
    <location>
        <begin position="65"/>
        <end position="119"/>
    </location>
</feature>
<dbReference type="SUPFAM" id="SSF53098">
    <property type="entry name" value="Ribonuclease H-like"/>
    <property type="match status" value="1"/>
</dbReference>
<dbReference type="InterPro" id="IPR002156">
    <property type="entry name" value="RNaseH_domain"/>
</dbReference>
<comment type="caution">
    <text evidence="3">The sequence shown here is derived from an EMBL/GenBank/DDBJ whole genome shotgun (WGS) entry which is preliminary data.</text>
</comment>
<dbReference type="PANTHER" id="PTHR48475">
    <property type="entry name" value="RIBONUCLEASE H"/>
    <property type="match status" value="1"/>
</dbReference>
<reference evidence="3" key="2">
    <citation type="journal article" date="2024" name="Plant">
        <title>Genomic evolution and insights into agronomic trait innovations of Sesamum species.</title>
        <authorList>
            <person name="Miao H."/>
            <person name="Wang L."/>
            <person name="Qu L."/>
            <person name="Liu H."/>
            <person name="Sun Y."/>
            <person name="Le M."/>
            <person name="Wang Q."/>
            <person name="Wei S."/>
            <person name="Zheng Y."/>
            <person name="Lin W."/>
            <person name="Duan Y."/>
            <person name="Cao H."/>
            <person name="Xiong S."/>
            <person name="Wang X."/>
            <person name="Wei L."/>
            <person name="Li C."/>
            <person name="Ma Q."/>
            <person name="Ju M."/>
            <person name="Zhao R."/>
            <person name="Li G."/>
            <person name="Mu C."/>
            <person name="Tian Q."/>
            <person name="Mei H."/>
            <person name="Zhang T."/>
            <person name="Gao T."/>
            <person name="Zhang H."/>
        </authorList>
    </citation>
    <scope>NUCLEOTIDE SEQUENCE</scope>
    <source>
        <strain evidence="3">G02</strain>
    </source>
</reference>
<dbReference type="PANTHER" id="PTHR48475:SF2">
    <property type="entry name" value="RIBONUCLEASE H"/>
    <property type="match status" value="1"/>
</dbReference>
<reference evidence="3" key="1">
    <citation type="submission" date="2020-06" db="EMBL/GenBank/DDBJ databases">
        <authorList>
            <person name="Li T."/>
            <person name="Hu X."/>
            <person name="Zhang T."/>
            <person name="Song X."/>
            <person name="Zhang H."/>
            <person name="Dai N."/>
            <person name="Sheng W."/>
            <person name="Hou X."/>
            <person name="Wei L."/>
        </authorList>
    </citation>
    <scope>NUCLEOTIDE SEQUENCE</scope>
    <source>
        <strain evidence="3">G02</strain>
        <tissue evidence="3">Leaf</tissue>
    </source>
</reference>
<dbReference type="InterPro" id="IPR036397">
    <property type="entry name" value="RNaseH_sf"/>
</dbReference>
<proteinExistence type="predicted"/>
<dbReference type="AlphaFoldDB" id="A0AAW2K522"/>
<dbReference type="GO" id="GO:0004523">
    <property type="term" value="F:RNA-DNA hybrid ribonuclease activity"/>
    <property type="evidence" value="ECO:0007669"/>
    <property type="project" value="InterPro"/>
</dbReference>
<sequence>MTSHIYPERPSRPGLGQFPIRNDRNHPRRGPRRKTLTTPRGWILHRTRERSRRNNYLPLWEDMEFAIKFNFKASNNKAEYEALVLSMKIAQDAGPSHLLAYSDSQLIVKKVNGEYEARENNMA</sequence>
<dbReference type="Pfam" id="PF13456">
    <property type="entry name" value="RVT_3"/>
    <property type="match status" value="1"/>
</dbReference>
<protein>
    <recommendedName>
        <fullName evidence="2">RNase H type-1 domain-containing protein</fullName>
    </recommendedName>
</protein>
<accession>A0AAW2K522</accession>
<evidence type="ECO:0000313" key="3">
    <source>
        <dbReference type="EMBL" id="KAL0301847.1"/>
    </source>
</evidence>
<dbReference type="InterPro" id="IPR012337">
    <property type="entry name" value="RNaseH-like_sf"/>
</dbReference>